<dbReference type="SUPFAM" id="SSF50486">
    <property type="entry name" value="FMT C-terminal domain-like"/>
    <property type="match status" value="1"/>
</dbReference>
<dbReference type="Pfam" id="PF00551">
    <property type="entry name" value="Formyl_trans_N"/>
    <property type="match status" value="1"/>
</dbReference>
<comment type="function">
    <text evidence="5">Attaches a formyl group to the free amino group of methionyl-tRNA(fMet). The formyl group appears to play a dual role in the initiator identity of N-formylmethionyl-tRNA by promoting its recognition by IF2 and preventing the misappropriation of this tRNA by the elongation apparatus.</text>
</comment>
<comment type="catalytic activity">
    <reaction evidence="5">
        <text>L-methionyl-tRNA(fMet) + (6R)-10-formyltetrahydrofolate = N-formyl-L-methionyl-tRNA(fMet) + (6S)-5,6,7,8-tetrahydrofolate + H(+)</text>
        <dbReference type="Rhea" id="RHEA:24380"/>
        <dbReference type="Rhea" id="RHEA-COMP:9952"/>
        <dbReference type="Rhea" id="RHEA-COMP:9953"/>
        <dbReference type="ChEBI" id="CHEBI:15378"/>
        <dbReference type="ChEBI" id="CHEBI:57453"/>
        <dbReference type="ChEBI" id="CHEBI:78530"/>
        <dbReference type="ChEBI" id="CHEBI:78844"/>
        <dbReference type="ChEBI" id="CHEBI:195366"/>
        <dbReference type="EC" id="2.1.2.9"/>
    </reaction>
</comment>
<keyword evidence="3 5" id="KW-0808">Transferase</keyword>
<dbReference type="PANTHER" id="PTHR11138">
    <property type="entry name" value="METHIONYL-TRNA FORMYLTRANSFERASE"/>
    <property type="match status" value="1"/>
</dbReference>
<feature type="domain" description="Formyl transferase C-terminal" evidence="7">
    <location>
        <begin position="204"/>
        <end position="302"/>
    </location>
</feature>
<keyword evidence="4 5" id="KW-0648">Protein biosynthesis</keyword>
<keyword evidence="9" id="KW-1185">Reference proteome</keyword>
<evidence type="ECO:0000259" key="6">
    <source>
        <dbReference type="Pfam" id="PF00551"/>
    </source>
</evidence>
<dbReference type="STRING" id="263852.SAMN02745116_01973"/>
<dbReference type="PROSITE" id="PS00373">
    <property type="entry name" value="GART"/>
    <property type="match status" value="1"/>
</dbReference>
<evidence type="ECO:0000259" key="7">
    <source>
        <dbReference type="Pfam" id="PF02911"/>
    </source>
</evidence>
<organism evidence="8 9">
    <name type="scientific">Pilibacter termitis</name>
    <dbReference type="NCBI Taxonomy" id="263852"/>
    <lineage>
        <taxon>Bacteria</taxon>
        <taxon>Bacillati</taxon>
        <taxon>Bacillota</taxon>
        <taxon>Bacilli</taxon>
        <taxon>Lactobacillales</taxon>
        <taxon>Enterococcaceae</taxon>
        <taxon>Pilibacter</taxon>
    </lineage>
</organism>
<reference evidence="8 9" key="1">
    <citation type="submission" date="2017-02" db="EMBL/GenBank/DDBJ databases">
        <authorList>
            <person name="Peterson S.W."/>
        </authorList>
    </citation>
    <scope>NUCLEOTIDE SEQUENCE [LARGE SCALE GENOMIC DNA]</scope>
    <source>
        <strain evidence="8 9">ATCC BAA-1030</strain>
    </source>
</reference>
<dbReference type="CDD" id="cd08646">
    <property type="entry name" value="FMT_core_Met-tRNA-FMT_N"/>
    <property type="match status" value="1"/>
</dbReference>
<dbReference type="GO" id="GO:0005829">
    <property type="term" value="C:cytosol"/>
    <property type="evidence" value="ECO:0007669"/>
    <property type="project" value="TreeGrafter"/>
</dbReference>
<dbReference type="EMBL" id="FUXI01000023">
    <property type="protein sequence ID" value="SJZ96138.1"/>
    <property type="molecule type" value="Genomic_DNA"/>
</dbReference>
<dbReference type="InterPro" id="IPR001555">
    <property type="entry name" value="GART_AS"/>
</dbReference>
<feature type="domain" description="Formyl transferase N-terminal" evidence="6">
    <location>
        <begin position="3"/>
        <end position="179"/>
    </location>
</feature>
<dbReference type="HAMAP" id="MF_00182">
    <property type="entry name" value="Formyl_trans"/>
    <property type="match status" value="1"/>
</dbReference>
<evidence type="ECO:0000313" key="9">
    <source>
        <dbReference type="Proteomes" id="UP000190328"/>
    </source>
</evidence>
<accession>A0A1T4PYU4</accession>
<name>A0A1T4PYU4_9ENTE</name>
<dbReference type="InterPro" id="IPR002376">
    <property type="entry name" value="Formyl_transf_N"/>
</dbReference>
<evidence type="ECO:0000313" key="8">
    <source>
        <dbReference type="EMBL" id="SJZ96138.1"/>
    </source>
</evidence>
<dbReference type="InterPro" id="IPR041711">
    <property type="entry name" value="Met-tRNA-FMT_N"/>
</dbReference>
<dbReference type="RefSeq" id="WP_078807891.1">
    <property type="nucleotide sequence ID" value="NZ_FUXI01000023.1"/>
</dbReference>
<dbReference type="PANTHER" id="PTHR11138:SF5">
    <property type="entry name" value="METHIONYL-TRNA FORMYLTRANSFERASE, MITOCHONDRIAL"/>
    <property type="match status" value="1"/>
</dbReference>
<evidence type="ECO:0000256" key="5">
    <source>
        <dbReference type="HAMAP-Rule" id="MF_00182"/>
    </source>
</evidence>
<proteinExistence type="inferred from homology"/>
<evidence type="ECO:0000256" key="4">
    <source>
        <dbReference type="ARBA" id="ARBA00022917"/>
    </source>
</evidence>
<protein>
    <recommendedName>
        <fullName evidence="2 5">Methionyl-tRNA formyltransferase</fullName>
        <ecNumber evidence="2 5">2.1.2.9</ecNumber>
    </recommendedName>
</protein>
<dbReference type="InterPro" id="IPR005794">
    <property type="entry name" value="Fmt"/>
</dbReference>
<dbReference type="EC" id="2.1.2.9" evidence="2 5"/>
<dbReference type="InterPro" id="IPR036477">
    <property type="entry name" value="Formyl_transf_N_sf"/>
</dbReference>
<dbReference type="OrthoDB" id="9802815at2"/>
<dbReference type="SUPFAM" id="SSF53328">
    <property type="entry name" value="Formyltransferase"/>
    <property type="match status" value="1"/>
</dbReference>
<comment type="similarity">
    <text evidence="1 5">Belongs to the Fmt family.</text>
</comment>
<dbReference type="InterPro" id="IPR011034">
    <property type="entry name" value="Formyl_transferase-like_C_sf"/>
</dbReference>
<dbReference type="Pfam" id="PF02911">
    <property type="entry name" value="Formyl_trans_C"/>
    <property type="match status" value="1"/>
</dbReference>
<evidence type="ECO:0000256" key="1">
    <source>
        <dbReference type="ARBA" id="ARBA00010699"/>
    </source>
</evidence>
<dbReference type="GO" id="GO:0004479">
    <property type="term" value="F:methionyl-tRNA formyltransferase activity"/>
    <property type="evidence" value="ECO:0007669"/>
    <property type="project" value="UniProtKB-UniRule"/>
</dbReference>
<dbReference type="Gene3D" id="3.40.50.12230">
    <property type="match status" value="1"/>
</dbReference>
<sequence>MTKVVFMGTPQFAVPILEGLVKSGVEISFVVTQPDRPVGRKKVLTPPPVKVCAEKNGLRVLQPELISKSEELEILMQTEFDLIITAAFGQFLPEKLLHHAKVGAINVHASLLPKYRGGAPVHYAIMNGDEEIGVTIMEMVKQMDAGDMLASRSIPITDSDDVGVMFEKLSLLGRNLLLEILEDYLAGKIQGIAQDETKVSFSPNITREQEVIDWSKSARSVFNQIRGLHPFPVAHTTWEEKRLKIYKATLPVAQATGEVGEVVKREKNSLWIIAGDQQVVALEEVQLAGKSKMNIQEFLNGVGQKIKIGDKLG</sequence>
<dbReference type="NCBIfam" id="TIGR00460">
    <property type="entry name" value="fmt"/>
    <property type="match status" value="1"/>
</dbReference>
<dbReference type="Proteomes" id="UP000190328">
    <property type="component" value="Unassembled WGS sequence"/>
</dbReference>
<dbReference type="AlphaFoldDB" id="A0A1T4PYU4"/>
<feature type="binding site" evidence="5">
    <location>
        <begin position="110"/>
        <end position="113"/>
    </location>
    <ligand>
        <name>(6S)-5,6,7,8-tetrahydrofolate</name>
        <dbReference type="ChEBI" id="CHEBI:57453"/>
    </ligand>
</feature>
<gene>
    <name evidence="5" type="primary">fmt</name>
    <name evidence="8" type="ORF">SAMN02745116_01973</name>
</gene>
<evidence type="ECO:0000256" key="3">
    <source>
        <dbReference type="ARBA" id="ARBA00022679"/>
    </source>
</evidence>
<dbReference type="CDD" id="cd08704">
    <property type="entry name" value="Met_tRNA_FMT_C"/>
    <property type="match status" value="1"/>
</dbReference>
<dbReference type="FunFam" id="3.40.50.12230:FF:000001">
    <property type="entry name" value="Methionyl-tRNA formyltransferase"/>
    <property type="match status" value="1"/>
</dbReference>
<evidence type="ECO:0000256" key="2">
    <source>
        <dbReference type="ARBA" id="ARBA00012261"/>
    </source>
</evidence>
<dbReference type="InterPro" id="IPR005793">
    <property type="entry name" value="Formyl_trans_C"/>
</dbReference>
<dbReference type="InterPro" id="IPR044135">
    <property type="entry name" value="Met-tRNA-FMT_C"/>
</dbReference>